<dbReference type="PROSITE" id="PS50931">
    <property type="entry name" value="HTH_LYSR"/>
    <property type="match status" value="1"/>
</dbReference>
<keyword evidence="3" id="KW-0238">DNA-binding</keyword>
<proteinExistence type="inferred from homology"/>
<dbReference type="EMBL" id="UOEY01000129">
    <property type="protein sequence ID" value="VAW41605.1"/>
    <property type="molecule type" value="Genomic_DNA"/>
</dbReference>
<organism evidence="6">
    <name type="scientific">hydrothermal vent metagenome</name>
    <dbReference type="NCBI Taxonomy" id="652676"/>
    <lineage>
        <taxon>unclassified sequences</taxon>
        <taxon>metagenomes</taxon>
        <taxon>ecological metagenomes</taxon>
    </lineage>
</organism>
<dbReference type="PRINTS" id="PR00039">
    <property type="entry name" value="HTHLYSR"/>
</dbReference>
<dbReference type="GO" id="GO:0003700">
    <property type="term" value="F:DNA-binding transcription factor activity"/>
    <property type="evidence" value="ECO:0007669"/>
    <property type="project" value="InterPro"/>
</dbReference>
<gene>
    <name evidence="6" type="ORF">MNBD_DELTA04-1142</name>
</gene>
<dbReference type="Pfam" id="PF00126">
    <property type="entry name" value="HTH_1"/>
    <property type="match status" value="1"/>
</dbReference>
<dbReference type="PANTHER" id="PTHR30126:SF94">
    <property type="entry name" value="LYSR FAMILY TRANSCRIPTIONAL REGULATOR"/>
    <property type="match status" value="1"/>
</dbReference>
<dbReference type="AlphaFoldDB" id="A0A3B0VDK5"/>
<protein>
    <submittedName>
        <fullName evidence="6">Transcriptional regulator, LysR family</fullName>
    </submittedName>
</protein>
<dbReference type="CDD" id="cd08420">
    <property type="entry name" value="PBP2_CysL_like"/>
    <property type="match status" value="1"/>
</dbReference>
<evidence type="ECO:0000259" key="5">
    <source>
        <dbReference type="PROSITE" id="PS50931"/>
    </source>
</evidence>
<dbReference type="GO" id="GO:0000976">
    <property type="term" value="F:transcription cis-regulatory region binding"/>
    <property type="evidence" value="ECO:0007669"/>
    <property type="project" value="TreeGrafter"/>
</dbReference>
<dbReference type="Gene3D" id="3.40.190.290">
    <property type="match status" value="1"/>
</dbReference>
<keyword evidence="4" id="KW-0804">Transcription</keyword>
<dbReference type="InterPro" id="IPR005119">
    <property type="entry name" value="LysR_subst-bd"/>
</dbReference>
<evidence type="ECO:0000256" key="1">
    <source>
        <dbReference type="ARBA" id="ARBA00009437"/>
    </source>
</evidence>
<evidence type="ECO:0000256" key="2">
    <source>
        <dbReference type="ARBA" id="ARBA00023015"/>
    </source>
</evidence>
<dbReference type="Pfam" id="PF03466">
    <property type="entry name" value="LysR_substrate"/>
    <property type="match status" value="1"/>
</dbReference>
<evidence type="ECO:0000313" key="6">
    <source>
        <dbReference type="EMBL" id="VAW41605.1"/>
    </source>
</evidence>
<dbReference type="SUPFAM" id="SSF53850">
    <property type="entry name" value="Periplasmic binding protein-like II"/>
    <property type="match status" value="1"/>
</dbReference>
<feature type="domain" description="HTH lysR-type" evidence="5">
    <location>
        <begin position="3"/>
        <end position="60"/>
    </location>
</feature>
<dbReference type="InterPro" id="IPR036390">
    <property type="entry name" value="WH_DNA-bd_sf"/>
</dbReference>
<reference evidence="6" key="1">
    <citation type="submission" date="2018-06" db="EMBL/GenBank/DDBJ databases">
        <authorList>
            <person name="Zhirakovskaya E."/>
        </authorList>
    </citation>
    <scope>NUCLEOTIDE SEQUENCE</scope>
</reference>
<comment type="similarity">
    <text evidence="1">Belongs to the LysR transcriptional regulatory family.</text>
</comment>
<dbReference type="FunFam" id="1.10.10.10:FF:000001">
    <property type="entry name" value="LysR family transcriptional regulator"/>
    <property type="match status" value="1"/>
</dbReference>
<keyword evidence="2" id="KW-0805">Transcription regulation</keyword>
<accession>A0A3B0VDK5</accession>
<dbReference type="Gene3D" id="1.10.10.10">
    <property type="entry name" value="Winged helix-like DNA-binding domain superfamily/Winged helix DNA-binding domain"/>
    <property type="match status" value="1"/>
</dbReference>
<dbReference type="PANTHER" id="PTHR30126">
    <property type="entry name" value="HTH-TYPE TRANSCRIPTIONAL REGULATOR"/>
    <property type="match status" value="1"/>
</dbReference>
<sequence>MSITLRQLEIFVAVVEEKQVTKASKKLFITQSAVSLALSELESQLGGTLFDRDSRSLLLNDRGRYLLPLCREIIYKVNNVCQLMNEKDGRIAGVLKIVASSTIGNYVLPHLASVFKSIYPDVYITIQILNTRAAEQLIVDRTVDLGFVEGEVSNELIRVIPWFNDELVIIANPENFSVGDHRFNLARDMKKSTWIMREKGSGTAQIFKKKLGEYVTDLNVVMELGHTEAIKKAVQTGTGLGCLSNLAVCGEIDRGELKKLYLEDVDMKRTLFIIRHKNKVNTLLMAEFLGFCEIVCRCSQGRECFTSPQKIKSLLSQLSSCA</sequence>
<name>A0A3B0VDK5_9ZZZZ</name>
<dbReference type="InterPro" id="IPR000847">
    <property type="entry name" value="LysR_HTH_N"/>
</dbReference>
<dbReference type="InterPro" id="IPR036388">
    <property type="entry name" value="WH-like_DNA-bd_sf"/>
</dbReference>
<evidence type="ECO:0000256" key="3">
    <source>
        <dbReference type="ARBA" id="ARBA00023125"/>
    </source>
</evidence>
<evidence type="ECO:0000256" key="4">
    <source>
        <dbReference type="ARBA" id="ARBA00023163"/>
    </source>
</evidence>
<dbReference type="SUPFAM" id="SSF46785">
    <property type="entry name" value="Winged helix' DNA-binding domain"/>
    <property type="match status" value="1"/>
</dbReference>